<dbReference type="AlphaFoldDB" id="A0A9N9KES6"/>
<keyword evidence="3" id="KW-1185">Reference proteome</keyword>
<feature type="compositionally biased region" description="Basic and acidic residues" evidence="1">
    <location>
        <begin position="1"/>
        <end position="18"/>
    </location>
</feature>
<sequence length="58" mass="6843">WDLIRETLGDEKKNKKPQELQPSSKGKQIVVNKNFELPLTRLLEGDHLVEWKQKREAC</sequence>
<evidence type="ECO:0000313" key="3">
    <source>
        <dbReference type="Proteomes" id="UP000789405"/>
    </source>
</evidence>
<protein>
    <submittedName>
        <fullName evidence="2">14715_t:CDS:1</fullName>
    </submittedName>
</protein>
<proteinExistence type="predicted"/>
<comment type="caution">
    <text evidence="2">The sequence shown here is derived from an EMBL/GenBank/DDBJ whole genome shotgun (WGS) entry which is preliminary data.</text>
</comment>
<organism evidence="2 3">
    <name type="scientific">Dentiscutata erythropus</name>
    <dbReference type="NCBI Taxonomy" id="1348616"/>
    <lineage>
        <taxon>Eukaryota</taxon>
        <taxon>Fungi</taxon>
        <taxon>Fungi incertae sedis</taxon>
        <taxon>Mucoromycota</taxon>
        <taxon>Glomeromycotina</taxon>
        <taxon>Glomeromycetes</taxon>
        <taxon>Diversisporales</taxon>
        <taxon>Gigasporaceae</taxon>
        <taxon>Dentiscutata</taxon>
    </lineage>
</organism>
<dbReference type="OrthoDB" id="10408058at2759"/>
<feature type="region of interest" description="Disordered" evidence="1">
    <location>
        <begin position="1"/>
        <end position="27"/>
    </location>
</feature>
<dbReference type="Proteomes" id="UP000789405">
    <property type="component" value="Unassembled WGS sequence"/>
</dbReference>
<gene>
    <name evidence="2" type="ORF">DERYTH_LOCUS28168</name>
</gene>
<name>A0A9N9KES6_9GLOM</name>
<accession>A0A9N9KES6</accession>
<dbReference type="EMBL" id="CAJVPY010068640">
    <property type="protein sequence ID" value="CAG8826815.1"/>
    <property type="molecule type" value="Genomic_DNA"/>
</dbReference>
<evidence type="ECO:0000313" key="2">
    <source>
        <dbReference type="EMBL" id="CAG8826815.1"/>
    </source>
</evidence>
<feature type="non-terminal residue" evidence="2">
    <location>
        <position position="58"/>
    </location>
</feature>
<reference evidence="2" key="1">
    <citation type="submission" date="2021-06" db="EMBL/GenBank/DDBJ databases">
        <authorList>
            <person name="Kallberg Y."/>
            <person name="Tangrot J."/>
            <person name="Rosling A."/>
        </authorList>
    </citation>
    <scope>NUCLEOTIDE SEQUENCE</scope>
    <source>
        <strain evidence="2">MA453B</strain>
    </source>
</reference>
<feature type="non-terminal residue" evidence="2">
    <location>
        <position position="1"/>
    </location>
</feature>
<evidence type="ECO:0000256" key="1">
    <source>
        <dbReference type="SAM" id="MobiDB-lite"/>
    </source>
</evidence>